<dbReference type="Proteomes" id="UP000193240">
    <property type="component" value="Unassembled WGS sequence"/>
</dbReference>
<dbReference type="AlphaFoldDB" id="A0A1Y2LGR7"/>
<protein>
    <recommendedName>
        <fullName evidence="4">Ig-like domain-containing protein</fullName>
    </recommendedName>
</protein>
<sequence length="442" mass="45677">MKLFFTIALWASLSAATPAPVCQADKCFPILKLNPPLAKLATTICQKLIRSTPPATLIKTATTTITTTTTPAAPINTITATNSITVTTEVVCTTTVTVAESLTTSYAFTQQHVVKKRQDLAFAAMGAGCSEKSMALTAKISKACSCFLTPTATTTATATVTSTSVLGTPPAVITTVTTIVAVTTQSCTSTVTSTVTNADGGGSLTCGAPVAAYTSGSISCNRPAPAGQTDGRLRIEGNDNEGTVFEGCIISGPHDVTTPSGGTHKCDGTNNGANPNPGTTSIGKIDDAAKAFGFTFDGSWSDRFQDFFITRINQADSTASGNQFWGVLQDRVFTPVGGCEVQARPGVEDLWAWNAFNVNYFLGISPQYASVPPGSSVTVTITGTNGDNGNANPISGAVLSGQGTSDGNGQVTFQAPTTRGCYVYKATMSNSVRSNAFYLSVF</sequence>
<dbReference type="InParanoid" id="A0A1Y2LGR7"/>
<keyword evidence="1" id="KW-0732">Signal</keyword>
<evidence type="ECO:0000256" key="1">
    <source>
        <dbReference type="SAM" id="SignalP"/>
    </source>
</evidence>
<evidence type="ECO:0000313" key="3">
    <source>
        <dbReference type="Proteomes" id="UP000193240"/>
    </source>
</evidence>
<feature type="chain" id="PRO_5013005715" description="Ig-like domain-containing protein" evidence="1">
    <location>
        <begin position="25"/>
        <end position="442"/>
    </location>
</feature>
<dbReference type="OMA" id="GRQISCT"/>
<keyword evidence="3" id="KW-1185">Reference proteome</keyword>
<evidence type="ECO:0008006" key="4">
    <source>
        <dbReference type="Google" id="ProtNLM"/>
    </source>
</evidence>
<feature type="signal peptide" evidence="1">
    <location>
        <begin position="1"/>
        <end position="24"/>
    </location>
</feature>
<proteinExistence type="predicted"/>
<organism evidence="2 3">
    <name type="scientific">Epicoccum nigrum</name>
    <name type="common">Soil fungus</name>
    <name type="synonym">Epicoccum purpurascens</name>
    <dbReference type="NCBI Taxonomy" id="105696"/>
    <lineage>
        <taxon>Eukaryota</taxon>
        <taxon>Fungi</taxon>
        <taxon>Dikarya</taxon>
        <taxon>Ascomycota</taxon>
        <taxon>Pezizomycotina</taxon>
        <taxon>Dothideomycetes</taxon>
        <taxon>Pleosporomycetidae</taxon>
        <taxon>Pleosporales</taxon>
        <taxon>Pleosporineae</taxon>
        <taxon>Didymellaceae</taxon>
        <taxon>Epicoccum</taxon>
    </lineage>
</organism>
<dbReference type="EMBL" id="KZ107909">
    <property type="protein sequence ID" value="OSS43203.1"/>
    <property type="molecule type" value="Genomic_DNA"/>
</dbReference>
<name>A0A1Y2LGR7_EPING</name>
<reference evidence="2 3" key="1">
    <citation type="journal article" date="2017" name="Genome Announc.">
        <title>Genome sequence of the saprophytic ascomycete Epicoccum nigrum ICMP 19927 strain isolated from New Zealand.</title>
        <authorList>
            <person name="Fokin M."/>
            <person name="Fleetwood D."/>
            <person name="Weir B.S."/>
            <person name="Villas-Boas S.G."/>
        </authorList>
    </citation>
    <scope>NUCLEOTIDE SEQUENCE [LARGE SCALE GENOMIC DNA]</scope>
    <source>
        <strain evidence="2 3">ICMP 19927</strain>
    </source>
</reference>
<gene>
    <name evidence="2" type="ORF">B5807_12140</name>
</gene>
<evidence type="ECO:0000313" key="2">
    <source>
        <dbReference type="EMBL" id="OSS43203.1"/>
    </source>
</evidence>
<accession>A0A1Y2LGR7</accession>